<dbReference type="Gene3D" id="1.10.10.60">
    <property type="entry name" value="Homeodomain-like"/>
    <property type="match status" value="1"/>
</dbReference>
<evidence type="ECO:0000256" key="4">
    <source>
        <dbReference type="ARBA" id="ARBA00023155"/>
    </source>
</evidence>
<sequence length="219" mass="25298">MMHQQCLLDDDLDKAKYDLQMAKDRKGTKDDEKQRKADDLASIRRYRTAFTRDQLARLEKEFCRENYVSRPRRCELATALNLPESTIKVWFQNRRMKDKRQRLALSWPYTDPHFAAYILNAAYSGYPLPPPLSYYRPYPAAPVTATPYLQPQRPPLAYARPPEASFAPFVPCVDPCRCQVVRGAPTPPRVSPPVTPTTVLPPQQRTGLFQPYKTDLDRP</sequence>
<dbReference type="PRINTS" id="PR00024">
    <property type="entry name" value="HOMEOBOX"/>
</dbReference>
<evidence type="ECO:0000256" key="7">
    <source>
        <dbReference type="PROSITE-ProRule" id="PRU00108"/>
    </source>
</evidence>
<dbReference type="SUPFAM" id="SSF46689">
    <property type="entry name" value="Homeodomain-like"/>
    <property type="match status" value="1"/>
</dbReference>
<dbReference type="PANTHER" id="PTHR46294">
    <property type="entry name" value="SEGMENTATION PROTEIN EVEN-SKIPPED"/>
    <property type="match status" value="1"/>
</dbReference>
<dbReference type="InterPro" id="IPR009057">
    <property type="entry name" value="Homeodomain-like_sf"/>
</dbReference>
<evidence type="ECO:0000256" key="1">
    <source>
        <dbReference type="ARBA" id="ARBA00004123"/>
    </source>
</evidence>
<feature type="domain" description="Homeobox" evidence="10">
    <location>
        <begin position="41"/>
        <end position="101"/>
    </location>
</feature>
<name>A0AAV6U9R2_9ARAC</name>
<keyword evidence="5 7" id="KW-0539">Nucleus</keyword>
<accession>A0AAV6U9R2</accession>
<organism evidence="11 12">
    <name type="scientific">Oedothorax gibbosus</name>
    <dbReference type="NCBI Taxonomy" id="931172"/>
    <lineage>
        <taxon>Eukaryota</taxon>
        <taxon>Metazoa</taxon>
        <taxon>Ecdysozoa</taxon>
        <taxon>Arthropoda</taxon>
        <taxon>Chelicerata</taxon>
        <taxon>Arachnida</taxon>
        <taxon>Araneae</taxon>
        <taxon>Araneomorphae</taxon>
        <taxon>Entelegynae</taxon>
        <taxon>Araneoidea</taxon>
        <taxon>Linyphiidae</taxon>
        <taxon>Erigoninae</taxon>
        <taxon>Oedothorax</taxon>
    </lineage>
</organism>
<dbReference type="CDD" id="cd00086">
    <property type="entry name" value="homeodomain"/>
    <property type="match status" value="1"/>
</dbReference>
<feature type="region of interest" description="Disordered" evidence="9">
    <location>
        <begin position="184"/>
        <end position="219"/>
    </location>
</feature>
<dbReference type="GO" id="GO:0005634">
    <property type="term" value="C:nucleus"/>
    <property type="evidence" value="ECO:0007669"/>
    <property type="project" value="UniProtKB-SubCell"/>
</dbReference>
<evidence type="ECO:0000256" key="8">
    <source>
        <dbReference type="RuleBase" id="RU000682"/>
    </source>
</evidence>
<dbReference type="InterPro" id="IPR001356">
    <property type="entry name" value="HD"/>
</dbReference>
<comment type="caution">
    <text evidence="11">The sequence shown here is derived from an EMBL/GenBank/DDBJ whole genome shotgun (WGS) entry which is preliminary data.</text>
</comment>
<dbReference type="SMART" id="SM00389">
    <property type="entry name" value="HOX"/>
    <property type="match status" value="1"/>
</dbReference>
<dbReference type="EMBL" id="JAFNEN010000553">
    <property type="protein sequence ID" value="KAG8180745.1"/>
    <property type="molecule type" value="Genomic_DNA"/>
</dbReference>
<dbReference type="GO" id="GO:0000981">
    <property type="term" value="F:DNA-binding transcription factor activity, RNA polymerase II-specific"/>
    <property type="evidence" value="ECO:0007669"/>
    <property type="project" value="InterPro"/>
</dbReference>
<dbReference type="Proteomes" id="UP000827092">
    <property type="component" value="Unassembled WGS sequence"/>
</dbReference>
<reference evidence="11 12" key="1">
    <citation type="journal article" date="2022" name="Nat. Ecol. Evol.">
        <title>A masculinizing supergene underlies an exaggerated male reproductive morph in a spider.</title>
        <authorList>
            <person name="Hendrickx F."/>
            <person name="De Corte Z."/>
            <person name="Sonet G."/>
            <person name="Van Belleghem S.M."/>
            <person name="Kostlbacher S."/>
            <person name="Vangestel C."/>
        </authorList>
    </citation>
    <scope>NUCLEOTIDE SEQUENCE [LARGE SCALE GENOMIC DNA]</scope>
    <source>
        <strain evidence="11">W744_W776</strain>
    </source>
</reference>
<dbReference type="Pfam" id="PF00046">
    <property type="entry name" value="Homeodomain"/>
    <property type="match status" value="1"/>
</dbReference>
<evidence type="ECO:0000313" key="11">
    <source>
        <dbReference type="EMBL" id="KAG8180745.1"/>
    </source>
</evidence>
<feature type="DNA-binding region" description="Homeobox" evidence="7">
    <location>
        <begin position="43"/>
        <end position="102"/>
    </location>
</feature>
<evidence type="ECO:0000256" key="2">
    <source>
        <dbReference type="ARBA" id="ARBA00022473"/>
    </source>
</evidence>
<dbReference type="PROSITE" id="PS50071">
    <property type="entry name" value="HOMEOBOX_2"/>
    <property type="match status" value="1"/>
</dbReference>
<dbReference type="PANTHER" id="PTHR46294:SF4">
    <property type="entry name" value="SEGMENTATION PROTEIN EVEN-SKIPPED"/>
    <property type="match status" value="1"/>
</dbReference>
<keyword evidence="4 7" id="KW-0371">Homeobox</keyword>
<gene>
    <name evidence="11" type="ORF">JTE90_004700</name>
</gene>
<keyword evidence="12" id="KW-1185">Reference proteome</keyword>
<comment type="similarity">
    <text evidence="6">Belongs to the even-skipped homeobox family.</text>
</comment>
<dbReference type="AlphaFoldDB" id="A0AAV6U9R2"/>
<evidence type="ECO:0000256" key="3">
    <source>
        <dbReference type="ARBA" id="ARBA00023125"/>
    </source>
</evidence>
<evidence type="ECO:0000256" key="5">
    <source>
        <dbReference type="ARBA" id="ARBA00023242"/>
    </source>
</evidence>
<keyword evidence="2" id="KW-0217">Developmental protein</keyword>
<feature type="compositionally biased region" description="Pro residues" evidence="9">
    <location>
        <begin position="185"/>
        <end position="195"/>
    </location>
</feature>
<dbReference type="InterPro" id="IPR052002">
    <property type="entry name" value="Even-skipped_HD"/>
</dbReference>
<dbReference type="InterPro" id="IPR020479">
    <property type="entry name" value="HD_metazoa"/>
</dbReference>
<dbReference type="InterPro" id="IPR017970">
    <property type="entry name" value="Homeobox_CS"/>
</dbReference>
<keyword evidence="3 7" id="KW-0238">DNA-binding</keyword>
<evidence type="ECO:0000256" key="9">
    <source>
        <dbReference type="SAM" id="MobiDB-lite"/>
    </source>
</evidence>
<proteinExistence type="inferred from homology"/>
<dbReference type="GO" id="GO:0000978">
    <property type="term" value="F:RNA polymerase II cis-regulatory region sequence-specific DNA binding"/>
    <property type="evidence" value="ECO:0007669"/>
    <property type="project" value="TreeGrafter"/>
</dbReference>
<evidence type="ECO:0000256" key="6">
    <source>
        <dbReference type="ARBA" id="ARBA00038449"/>
    </source>
</evidence>
<evidence type="ECO:0000259" key="10">
    <source>
        <dbReference type="PROSITE" id="PS50071"/>
    </source>
</evidence>
<protein>
    <recommendedName>
        <fullName evidence="10">Homeobox domain-containing protein</fullName>
    </recommendedName>
</protein>
<comment type="subcellular location">
    <subcellularLocation>
        <location evidence="1 7 8">Nucleus</location>
    </subcellularLocation>
</comment>
<evidence type="ECO:0000313" key="12">
    <source>
        <dbReference type="Proteomes" id="UP000827092"/>
    </source>
</evidence>
<dbReference type="PROSITE" id="PS00027">
    <property type="entry name" value="HOMEOBOX_1"/>
    <property type="match status" value="1"/>
</dbReference>